<keyword evidence="2" id="KW-1185">Reference proteome</keyword>
<dbReference type="EMBL" id="BLXT01006160">
    <property type="protein sequence ID" value="GFO29418.1"/>
    <property type="molecule type" value="Genomic_DNA"/>
</dbReference>
<evidence type="ECO:0000313" key="1">
    <source>
        <dbReference type="EMBL" id="GFO29418.1"/>
    </source>
</evidence>
<proteinExistence type="predicted"/>
<dbReference type="Proteomes" id="UP000735302">
    <property type="component" value="Unassembled WGS sequence"/>
</dbReference>
<protein>
    <submittedName>
        <fullName evidence="1">Uncharacterized protein</fullName>
    </submittedName>
</protein>
<evidence type="ECO:0000313" key="2">
    <source>
        <dbReference type="Proteomes" id="UP000735302"/>
    </source>
</evidence>
<name>A0AAV4CDC9_9GAST</name>
<gene>
    <name evidence="1" type="ORF">PoB_005592300</name>
</gene>
<organism evidence="1 2">
    <name type="scientific">Plakobranchus ocellatus</name>
    <dbReference type="NCBI Taxonomy" id="259542"/>
    <lineage>
        <taxon>Eukaryota</taxon>
        <taxon>Metazoa</taxon>
        <taxon>Spiralia</taxon>
        <taxon>Lophotrochozoa</taxon>
        <taxon>Mollusca</taxon>
        <taxon>Gastropoda</taxon>
        <taxon>Heterobranchia</taxon>
        <taxon>Euthyneura</taxon>
        <taxon>Panpulmonata</taxon>
        <taxon>Sacoglossa</taxon>
        <taxon>Placobranchoidea</taxon>
        <taxon>Plakobranchidae</taxon>
        <taxon>Plakobranchus</taxon>
    </lineage>
</organism>
<reference evidence="1 2" key="1">
    <citation type="journal article" date="2021" name="Elife">
        <title>Chloroplast acquisition without the gene transfer in kleptoplastic sea slugs, Plakobranchus ocellatus.</title>
        <authorList>
            <person name="Maeda T."/>
            <person name="Takahashi S."/>
            <person name="Yoshida T."/>
            <person name="Shimamura S."/>
            <person name="Takaki Y."/>
            <person name="Nagai Y."/>
            <person name="Toyoda A."/>
            <person name="Suzuki Y."/>
            <person name="Arimoto A."/>
            <person name="Ishii H."/>
            <person name="Satoh N."/>
            <person name="Nishiyama T."/>
            <person name="Hasebe M."/>
            <person name="Maruyama T."/>
            <person name="Minagawa J."/>
            <person name="Obokata J."/>
            <person name="Shigenobu S."/>
        </authorList>
    </citation>
    <scope>NUCLEOTIDE SEQUENCE [LARGE SCALE GENOMIC DNA]</scope>
</reference>
<dbReference type="AlphaFoldDB" id="A0AAV4CDC9"/>
<accession>A0AAV4CDC9</accession>
<comment type="caution">
    <text evidence="1">The sequence shown here is derived from an EMBL/GenBank/DDBJ whole genome shotgun (WGS) entry which is preliminary data.</text>
</comment>
<sequence>MFALGISMDFPPRVHNPPLLLFRFTWSPPTHLPRASSCYISSSYEVGVYFVVSDTHSTMRSAANLLAVSGRAD</sequence>